<accession>A0ABU1J9M1</accession>
<feature type="transmembrane region" description="Helical" evidence="2">
    <location>
        <begin position="43"/>
        <end position="65"/>
    </location>
</feature>
<protein>
    <submittedName>
        <fullName evidence="3">Membrane protein implicated in regulation of membrane protease activity</fullName>
    </submittedName>
</protein>
<keyword evidence="3" id="KW-0645">Protease</keyword>
<feature type="region of interest" description="Disordered" evidence="1">
    <location>
        <begin position="160"/>
        <end position="190"/>
    </location>
</feature>
<sequence>MFSLGSSQTSGKRPGRLAAVGPLILAVVFLIALVLAANNNTVLGWFIAVIALAWLILATLVYIGVYKAARFGAEQVRRATSGLEQNQQADDAGTRLVAESAPADGARDMKLDHSFKIIQVQAGEISKALTTLHGSSGAGANWDYIERALETIQITAHNGRDMIGGESRKPGKSGAGAGPDEPLAGTVVEE</sequence>
<name>A0ABU1J9M1_9MICC</name>
<keyword evidence="3" id="KW-0378">Hydrolase</keyword>
<dbReference type="EMBL" id="JAVDQF010000001">
    <property type="protein sequence ID" value="MDR6269122.1"/>
    <property type="molecule type" value="Genomic_DNA"/>
</dbReference>
<dbReference type="RefSeq" id="WP_309797188.1">
    <property type="nucleotide sequence ID" value="NZ_BAAAHY010000001.1"/>
</dbReference>
<organism evidence="3 4">
    <name type="scientific">Arthrobacter russicus</name>
    <dbReference type="NCBI Taxonomy" id="172040"/>
    <lineage>
        <taxon>Bacteria</taxon>
        <taxon>Bacillati</taxon>
        <taxon>Actinomycetota</taxon>
        <taxon>Actinomycetes</taxon>
        <taxon>Micrococcales</taxon>
        <taxon>Micrococcaceae</taxon>
        <taxon>Arthrobacter</taxon>
    </lineage>
</organism>
<keyword evidence="2" id="KW-1133">Transmembrane helix</keyword>
<keyword evidence="2" id="KW-0812">Transmembrane</keyword>
<dbReference type="GO" id="GO:0006508">
    <property type="term" value="P:proteolysis"/>
    <property type="evidence" value="ECO:0007669"/>
    <property type="project" value="UniProtKB-KW"/>
</dbReference>
<gene>
    <name evidence="3" type="ORF">JOE69_001360</name>
</gene>
<feature type="transmembrane region" description="Helical" evidence="2">
    <location>
        <begin position="17"/>
        <end position="37"/>
    </location>
</feature>
<proteinExistence type="predicted"/>
<dbReference type="GO" id="GO:0008233">
    <property type="term" value="F:peptidase activity"/>
    <property type="evidence" value="ECO:0007669"/>
    <property type="project" value="UniProtKB-KW"/>
</dbReference>
<evidence type="ECO:0000256" key="1">
    <source>
        <dbReference type="SAM" id="MobiDB-lite"/>
    </source>
</evidence>
<reference evidence="3 4" key="1">
    <citation type="submission" date="2023-07" db="EMBL/GenBank/DDBJ databases">
        <title>Sequencing the genomes of 1000 actinobacteria strains.</title>
        <authorList>
            <person name="Klenk H.-P."/>
        </authorList>
    </citation>
    <scope>NUCLEOTIDE SEQUENCE [LARGE SCALE GENOMIC DNA]</scope>
    <source>
        <strain evidence="3 4">DSM 14555</strain>
    </source>
</reference>
<evidence type="ECO:0000256" key="2">
    <source>
        <dbReference type="SAM" id="Phobius"/>
    </source>
</evidence>
<dbReference type="Proteomes" id="UP001185069">
    <property type="component" value="Unassembled WGS sequence"/>
</dbReference>
<evidence type="ECO:0000313" key="4">
    <source>
        <dbReference type="Proteomes" id="UP001185069"/>
    </source>
</evidence>
<comment type="caution">
    <text evidence="3">The sequence shown here is derived from an EMBL/GenBank/DDBJ whole genome shotgun (WGS) entry which is preliminary data.</text>
</comment>
<evidence type="ECO:0000313" key="3">
    <source>
        <dbReference type="EMBL" id="MDR6269122.1"/>
    </source>
</evidence>
<keyword evidence="4" id="KW-1185">Reference proteome</keyword>
<keyword evidence="2" id="KW-0472">Membrane</keyword>